<protein>
    <submittedName>
        <fullName evidence="1">Uncharacterized protein</fullName>
    </submittedName>
</protein>
<name>A0A841U794_9BACL</name>
<proteinExistence type="predicted"/>
<gene>
    <name evidence="1" type="ORF">H7B90_21050</name>
</gene>
<comment type="caution">
    <text evidence="1">The sequence shown here is derived from an EMBL/GenBank/DDBJ whole genome shotgun (WGS) entry which is preliminary data.</text>
</comment>
<organism evidence="1 2">
    <name type="scientific">Cohnella xylanilytica</name>
    <dbReference type="NCBI Taxonomy" id="557555"/>
    <lineage>
        <taxon>Bacteria</taxon>
        <taxon>Bacillati</taxon>
        <taxon>Bacillota</taxon>
        <taxon>Bacilli</taxon>
        <taxon>Bacillales</taxon>
        <taxon>Paenibacillaceae</taxon>
        <taxon>Cohnella</taxon>
    </lineage>
</organism>
<dbReference type="AlphaFoldDB" id="A0A841U794"/>
<accession>A0A841U794</accession>
<reference evidence="1 2" key="1">
    <citation type="submission" date="2020-08" db="EMBL/GenBank/DDBJ databases">
        <title>Cohnella phylogeny.</title>
        <authorList>
            <person name="Dunlap C."/>
        </authorList>
    </citation>
    <scope>NUCLEOTIDE SEQUENCE [LARGE SCALE GENOMIC DNA]</scope>
    <source>
        <strain evidence="1 2">DSM 25239</strain>
    </source>
</reference>
<dbReference type="EMBL" id="JACJVR010000080">
    <property type="protein sequence ID" value="MBB6693891.1"/>
    <property type="molecule type" value="Genomic_DNA"/>
</dbReference>
<keyword evidence="2" id="KW-1185">Reference proteome</keyword>
<dbReference type="RefSeq" id="WP_185137874.1">
    <property type="nucleotide sequence ID" value="NZ_BORM01000045.1"/>
</dbReference>
<evidence type="ECO:0000313" key="2">
    <source>
        <dbReference type="Proteomes" id="UP000553776"/>
    </source>
</evidence>
<dbReference type="Proteomes" id="UP000553776">
    <property type="component" value="Unassembled WGS sequence"/>
</dbReference>
<sequence>MSAELLSDASQVSVEQATAIPGKALVSVTATDGGVRSYSVEFYAADNTPPTLRLEVDKPILKPVGHRMETIRVTPHATDEGTGVASIQLVSIVSSEPDDGIGDGNTIGDIQEAEYGTADFEFQLRAERSGQ</sequence>
<evidence type="ECO:0000313" key="1">
    <source>
        <dbReference type="EMBL" id="MBB6693891.1"/>
    </source>
</evidence>